<protein>
    <submittedName>
        <fullName evidence="2">Putative sodium/metabolite cotransporter</fullName>
    </submittedName>
</protein>
<feature type="transmembrane region" description="Helical" evidence="1">
    <location>
        <begin position="152"/>
        <end position="174"/>
    </location>
</feature>
<feature type="transmembrane region" description="Helical" evidence="1">
    <location>
        <begin position="288"/>
        <end position="308"/>
    </location>
</feature>
<name>A0A5B8MXP0_9CHLO</name>
<keyword evidence="1" id="KW-0472">Membrane</keyword>
<feature type="transmembrane region" description="Helical" evidence="1">
    <location>
        <begin position="116"/>
        <end position="140"/>
    </location>
</feature>
<dbReference type="Gene3D" id="1.20.1530.20">
    <property type="match status" value="1"/>
</dbReference>
<dbReference type="GO" id="GO:0009941">
    <property type="term" value="C:chloroplast envelope"/>
    <property type="evidence" value="ECO:0007669"/>
    <property type="project" value="TreeGrafter"/>
</dbReference>
<gene>
    <name evidence="2" type="ORF">A3770_12p67680</name>
</gene>
<keyword evidence="1" id="KW-0812">Transmembrane</keyword>
<dbReference type="PANTHER" id="PTHR18640:SF10">
    <property type="entry name" value="SODIUM_METABOLITE COTRANSPORTER BASS4, CHLOROPLASTIC-RELATED"/>
    <property type="match status" value="1"/>
</dbReference>
<sequence>MPYGLVAAICVSVVEPRIGCKVHALRLHKLSAPGIFLISGLMLKLGEVKRALKSPLPLLLGLCTISLVLPLSAQLALRWPFLSQDLVYGMAIFLCMPTALSTGVQICTHYGGNPALALMLTVGSNLLSIATIPFFVSYVLAQGSEIKLSVDAFVLFKSLVKSILVPMLAGVALRSKVPRVTEWVDANKKALSMVSASLLISVPLAELSSSVAKGLTLLPSELAQVAALGVCFPAAFMAFNAVTTRCFLGGLPQDIRKTLVIVCSLKTLPSAVMVVQKMQEIVPTLSGAALVPCMMFHIIQTLLISAAASGASPAKQV</sequence>
<feature type="transmembrane region" description="Helical" evidence="1">
    <location>
        <begin position="86"/>
        <end position="104"/>
    </location>
</feature>
<evidence type="ECO:0000256" key="1">
    <source>
        <dbReference type="SAM" id="Phobius"/>
    </source>
</evidence>
<evidence type="ECO:0000313" key="3">
    <source>
        <dbReference type="Proteomes" id="UP000316726"/>
    </source>
</evidence>
<feature type="transmembrane region" description="Helical" evidence="1">
    <location>
        <begin position="186"/>
        <end position="205"/>
    </location>
</feature>
<keyword evidence="1" id="KW-1133">Transmembrane helix</keyword>
<organism evidence="2 3">
    <name type="scientific">Chloropicon primus</name>
    <dbReference type="NCBI Taxonomy" id="1764295"/>
    <lineage>
        <taxon>Eukaryota</taxon>
        <taxon>Viridiplantae</taxon>
        <taxon>Chlorophyta</taxon>
        <taxon>Chloropicophyceae</taxon>
        <taxon>Chloropicales</taxon>
        <taxon>Chloropicaceae</taxon>
        <taxon>Chloropicon</taxon>
    </lineage>
</organism>
<dbReference type="InterPro" id="IPR038770">
    <property type="entry name" value="Na+/solute_symporter_sf"/>
</dbReference>
<keyword evidence="3" id="KW-1185">Reference proteome</keyword>
<dbReference type="Proteomes" id="UP000316726">
    <property type="component" value="Chromosome 12"/>
</dbReference>
<dbReference type="InterPro" id="IPR016833">
    <property type="entry name" value="Put_Na-Bile_cotransptr"/>
</dbReference>
<dbReference type="Pfam" id="PF13593">
    <property type="entry name" value="SBF_like"/>
    <property type="match status" value="1"/>
</dbReference>
<feature type="transmembrane region" description="Helical" evidence="1">
    <location>
        <begin position="225"/>
        <end position="247"/>
    </location>
</feature>
<evidence type="ECO:0000313" key="2">
    <source>
        <dbReference type="EMBL" id="QDZ24250.1"/>
    </source>
</evidence>
<feature type="transmembrane region" description="Helical" evidence="1">
    <location>
        <begin position="58"/>
        <end position="80"/>
    </location>
</feature>
<dbReference type="EMBL" id="CP031045">
    <property type="protein sequence ID" value="QDZ24250.1"/>
    <property type="molecule type" value="Genomic_DNA"/>
</dbReference>
<dbReference type="PANTHER" id="PTHR18640">
    <property type="entry name" value="SOLUTE CARRIER FAMILY 10 MEMBER 7"/>
    <property type="match status" value="1"/>
</dbReference>
<dbReference type="AlphaFoldDB" id="A0A5B8MXP0"/>
<reference evidence="2 3" key="1">
    <citation type="submission" date="2018-07" db="EMBL/GenBank/DDBJ databases">
        <title>The complete nuclear genome of the prasinophyte Chloropicon primus (CCMP1205).</title>
        <authorList>
            <person name="Pombert J.-F."/>
            <person name="Otis C."/>
            <person name="Turmel M."/>
            <person name="Lemieux C."/>
        </authorList>
    </citation>
    <scope>NUCLEOTIDE SEQUENCE [LARGE SCALE GENOMIC DNA]</scope>
    <source>
        <strain evidence="2 3">CCMP1205</strain>
    </source>
</reference>
<dbReference type="OrthoDB" id="188035at2759"/>
<proteinExistence type="predicted"/>
<accession>A0A5B8MXP0</accession>